<dbReference type="Gene3D" id="1.10.8.60">
    <property type="match status" value="1"/>
</dbReference>
<dbReference type="InterPro" id="IPR041569">
    <property type="entry name" value="AAA_lid_3"/>
</dbReference>
<dbReference type="Pfam" id="PF09336">
    <property type="entry name" value="Vps4_C"/>
    <property type="match status" value="1"/>
</dbReference>
<feature type="domain" description="Spastin/Vps4 C-terminal" evidence="6">
    <location>
        <begin position="623"/>
        <end position="677"/>
    </location>
</feature>
<evidence type="ECO:0000256" key="3">
    <source>
        <dbReference type="SAM" id="Coils"/>
    </source>
</evidence>
<evidence type="ECO:0000259" key="5">
    <source>
        <dbReference type="Pfam" id="PF00004"/>
    </source>
</evidence>
<feature type="region of interest" description="Disordered" evidence="4">
    <location>
        <begin position="100"/>
        <end position="132"/>
    </location>
</feature>
<accession>A0A078B7I9</accession>
<dbReference type="Pfam" id="PF17862">
    <property type="entry name" value="AAA_lid_3"/>
    <property type="match status" value="1"/>
</dbReference>
<evidence type="ECO:0000313" key="8">
    <source>
        <dbReference type="EMBL" id="CDW90465.1"/>
    </source>
</evidence>
<protein>
    <submittedName>
        <fullName evidence="8">Aaa family protein</fullName>
    </submittedName>
</protein>
<proteinExistence type="predicted"/>
<keyword evidence="1" id="KW-0547">Nucleotide-binding</keyword>
<dbReference type="InterPro" id="IPR027417">
    <property type="entry name" value="P-loop_NTPase"/>
</dbReference>
<dbReference type="PROSITE" id="PS00674">
    <property type="entry name" value="AAA"/>
    <property type="match status" value="1"/>
</dbReference>
<gene>
    <name evidence="8" type="primary">Contig3011.g3217</name>
    <name evidence="8" type="ORF">STYLEM_19608</name>
</gene>
<reference evidence="8 9" key="1">
    <citation type="submission" date="2014-06" db="EMBL/GenBank/DDBJ databases">
        <authorList>
            <person name="Swart Estienne"/>
        </authorList>
    </citation>
    <scope>NUCLEOTIDE SEQUENCE [LARGE SCALE GENOMIC DNA]</scope>
    <source>
        <strain evidence="8 9">130c</strain>
    </source>
</reference>
<evidence type="ECO:0000256" key="4">
    <source>
        <dbReference type="SAM" id="MobiDB-lite"/>
    </source>
</evidence>
<evidence type="ECO:0000259" key="6">
    <source>
        <dbReference type="Pfam" id="PF09336"/>
    </source>
</evidence>
<dbReference type="Proteomes" id="UP000039865">
    <property type="component" value="Unassembled WGS sequence"/>
</dbReference>
<feature type="region of interest" description="Disordered" evidence="4">
    <location>
        <begin position="35"/>
        <end position="71"/>
    </location>
</feature>
<feature type="compositionally biased region" description="Polar residues" evidence="4">
    <location>
        <begin position="51"/>
        <end position="66"/>
    </location>
</feature>
<feature type="domain" description="AAA ATPase AAA+ lid" evidence="7">
    <location>
        <begin position="534"/>
        <end position="575"/>
    </location>
</feature>
<dbReference type="EMBL" id="CCKQ01018499">
    <property type="protein sequence ID" value="CDW90465.1"/>
    <property type="molecule type" value="Genomic_DNA"/>
</dbReference>
<evidence type="ECO:0000259" key="7">
    <source>
        <dbReference type="Pfam" id="PF17862"/>
    </source>
</evidence>
<sequence>MLSLWVRKERNGKKIMMQTIAEESVRKSNGFAAKQLQNSSPGRQIRHQNHQNKGSIQPQFNQTSVTGLGQGPQLQLGLSGAFLNPFNTNQHQFFRNAVAANKPNQQKSPRSTKSTINSTSQQASLSTMSKQDSSLYRFSSKGGMSNNSSSIKGVVTSTCCKRKKTVNNADFSEEEMKLNSINRKSSNYAVSVTQSVHTNTTYNENDACENHSHDDACQNHSNKCTMERDDILKDIHTFLNNQEKYLSQILKIGNYDKNKPIQESLNLISQKLNSLTDNNQNQNSNNNELNQQDISVIKSAKLQNDSSTSYQVGLNIFEELSHKYTRDLKQHLKSIRFNPHINPNLECIMTKQQCMSFDDIAGNDYAKEIINETFVLPSIMPQVFKGKARPWQSILLYGVRFIDLFYINQPPGVGKTMLTQAVCYHSKATCFWVSLADITSKFIGENEMDSLGRKRTGNESETERRIKTEFLKQMDMIKNIPEKVSVFATTNMPWELDIAALRRFERKILVPMPDKETRKNVMKLHSGTHHTLTDEDLDFLAEQTEGYSGSDLSTLVNDALMRPIKQLQQATHFKRVEKRELVDQLKNEYYEETIDDEEEDLTGSIWMPVIVDSKTDKQALLKDDPSIKEMDLAAISEKEVFVRKAFLNDFKQSIENCKPTIHVSFLELYAKFLEKYGHADQKNQLDELRKLQQPQYLSYYA</sequence>
<dbReference type="OrthoDB" id="311710at2759"/>
<evidence type="ECO:0000256" key="2">
    <source>
        <dbReference type="ARBA" id="ARBA00022840"/>
    </source>
</evidence>
<dbReference type="PANTHER" id="PTHR23074:SF83">
    <property type="entry name" value="VACUOLAR PROTEIN SORTING-ASSOCIATED PROTEIN 4A"/>
    <property type="match status" value="1"/>
</dbReference>
<organism evidence="8 9">
    <name type="scientific">Stylonychia lemnae</name>
    <name type="common">Ciliate</name>
    <dbReference type="NCBI Taxonomy" id="5949"/>
    <lineage>
        <taxon>Eukaryota</taxon>
        <taxon>Sar</taxon>
        <taxon>Alveolata</taxon>
        <taxon>Ciliophora</taxon>
        <taxon>Intramacronucleata</taxon>
        <taxon>Spirotrichea</taxon>
        <taxon>Stichotrichia</taxon>
        <taxon>Sporadotrichida</taxon>
        <taxon>Oxytrichidae</taxon>
        <taxon>Stylonychinae</taxon>
        <taxon>Stylonychia</taxon>
    </lineage>
</organism>
<dbReference type="InterPro" id="IPR015415">
    <property type="entry name" value="Spast_Vps4_C"/>
</dbReference>
<dbReference type="GO" id="GO:0005524">
    <property type="term" value="F:ATP binding"/>
    <property type="evidence" value="ECO:0007669"/>
    <property type="project" value="UniProtKB-KW"/>
</dbReference>
<dbReference type="SUPFAM" id="SSF52540">
    <property type="entry name" value="P-loop containing nucleoside triphosphate hydrolases"/>
    <property type="match status" value="1"/>
</dbReference>
<dbReference type="Pfam" id="PF00004">
    <property type="entry name" value="AAA"/>
    <property type="match status" value="1"/>
</dbReference>
<evidence type="ECO:0000313" key="9">
    <source>
        <dbReference type="Proteomes" id="UP000039865"/>
    </source>
</evidence>
<keyword evidence="9" id="KW-1185">Reference proteome</keyword>
<dbReference type="InterPro" id="IPR003960">
    <property type="entry name" value="ATPase_AAA_CS"/>
</dbReference>
<feature type="coiled-coil region" evidence="3">
    <location>
        <begin position="265"/>
        <end position="292"/>
    </location>
</feature>
<dbReference type="Gene3D" id="3.40.50.300">
    <property type="entry name" value="P-loop containing nucleotide triphosphate hydrolases"/>
    <property type="match status" value="2"/>
</dbReference>
<dbReference type="GO" id="GO:0016887">
    <property type="term" value="F:ATP hydrolysis activity"/>
    <property type="evidence" value="ECO:0007669"/>
    <property type="project" value="InterPro"/>
</dbReference>
<keyword evidence="2" id="KW-0067">ATP-binding</keyword>
<keyword evidence="3" id="KW-0175">Coiled coil</keyword>
<dbReference type="InterPro" id="IPR003959">
    <property type="entry name" value="ATPase_AAA_core"/>
</dbReference>
<feature type="domain" description="ATPase AAA-type core" evidence="5">
    <location>
        <begin position="447"/>
        <end position="511"/>
    </location>
</feature>
<feature type="compositionally biased region" description="Polar residues" evidence="4">
    <location>
        <begin position="102"/>
        <end position="132"/>
    </location>
</feature>
<dbReference type="InterPro" id="IPR050304">
    <property type="entry name" value="MT-severing_AAA_ATPase"/>
</dbReference>
<dbReference type="PANTHER" id="PTHR23074">
    <property type="entry name" value="AAA DOMAIN-CONTAINING"/>
    <property type="match status" value="1"/>
</dbReference>
<evidence type="ECO:0000256" key="1">
    <source>
        <dbReference type="ARBA" id="ARBA00022741"/>
    </source>
</evidence>
<name>A0A078B7I9_STYLE</name>
<dbReference type="AlphaFoldDB" id="A0A078B7I9"/>
<dbReference type="InParanoid" id="A0A078B7I9"/>